<accession>U4KP77</accession>
<sequence length="187" mass="20786">MIDRLIEILTITSFLELFLIFFAKIIEVSIGTLRIILINKGYRRIGVILALIEIILWVFIASRVINGIQESPMKGIMYSLGFAVGVYVGSKLEEKIAFGKVLIQTITSVASGKEIADFLRKEGYGVTIIDGRGKDETRSVLMLYSNRRGSNEVIEKIQKINPKAMVIINDVSTLSGGFISPMKSLLK</sequence>
<keyword evidence="10" id="KW-1185">Reference proteome</keyword>
<dbReference type="HAMAP" id="MF_01515">
    <property type="entry name" value="UPF0316"/>
    <property type="match status" value="1"/>
</dbReference>
<evidence type="ECO:0000256" key="4">
    <source>
        <dbReference type="ARBA" id="ARBA00022989"/>
    </source>
</evidence>
<dbReference type="RefSeq" id="WP_030005097.1">
    <property type="nucleotide sequence ID" value="NC_022549.1"/>
</dbReference>
<keyword evidence="2 6" id="KW-1003">Cell membrane</keyword>
<evidence type="ECO:0000256" key="5">
    <source>
        <dbReference type="ARBA" id="ARBA00023136"/>
    </source>
</evidence>
<feature type="domain" description="DUF2179" evidence="7">
    <location>
        <begin position="124"/>
        <end position="176"/>
    </location>
</feature>
<dbReference type="KEGG" id="abra:BN85312160"/>
<dbReference type="PANTHER" id="PTHR40060:SF1">
    <property type="entry name" value="UPF0316 PROTEIN YEBE"/>
    <property type="match status" value="1"/>
</dbReference>
<dbReference type="OrthoDB" id="48231at2"/>
<evidence type="ECO:0000256" key="1">
    <source>
        <dbReference type="ARBA" id="ARBA00004651"/>
    </source>
</evidence>
<dbReference type="Pfam" id="PF10035">
    <property type="entry name" value="DUF2179"/>
    <property type="match status" value="1"/>
</dbReference>
<name>U4KP77_9MOLU</name>
<keyword evidence="3 6" id="KW-0812">Transmembrane</keyword>
<gene>
    <name evidence="9" type="ORF">BN85312160</name>
</gene>
<dbReference type="InterPro" id="IPR044035">
    <property type="entry name" value="DUF5698"/>
</dbReference>
<dbReference type="Proteomes" id="UP000032737">
    <property type="component" value="Chromosome"/>
</dbReference>
<evidence type="ECO:0000256" key="6">
    <source>
        <dbReference type="HAMAP-Rule" id="MF_01515"/>
    </source>
</evidence>
<protein>
    <recommendedName>
        <fullName evidence="6">UPF0316 protein BN85312160</fullName>
    </recommendedName>
</protein>
<evidence type="ECO:0000313" key="10">
    <source>
        <dbReference type="Proteomes" id="UP000032737"/>
    </source>
</evidence>
<organism evidence="9 10">
    <name type="scientific">Acholeplasma brassicae</name>
    <dbReference type="NCBI Taxonomy" id="61635"/>
    <lineage>
        <taxon>Bacteria</taxon>
        <taxon>Bacillati</taxon>
        <taxon>Mycoplasmatota</taxon>
        <taxon>Mollicutes</taxon>
        <taxon>Acholeplasmatales</taxon>
        <taxon>Acholeplasmataceae</taxon>
        <taxon>Acholeplasma</taxon>
    </lineage>
</organism>
<feature type="domain" description="DUF5698" evidence="8">
    <location>
        <begin position="32"/>
        <end position="89"/>
    </location>
</feature>
<dbReference type="HOGENOM" id="CLU_106166_0_0_14"/>
<evidence type="ECO:0000259" key="7">
    <source>
        <dbReference type="Pfam" id="PF10035"/>
    </source>
</evidence>
<feature type="transmembrane region" description="Helical" evidence="6">
    <location>
        <begin position="47"/>
        <end position="65"/>
    </location>
</feature>
<keyword evidence="5 6" id="KW-0472">Membrane</keyword>
<dbReference type="EMBL" id="FO681348">
    <property type="protein sequence ID" value="CCV66237.1"/>
    <property type="molecule type" value="Genomic_DNA"/>
</dbReference>
<evidence type="ECO:0000259" key="8">
    <source>
        <dbReference type="Pfam" id="PF18955"/>
    </source>
</evidence>
<reference evidence="9 10" key="1">
    <citation type="journal article" date="2013" name="J. Mol. Microbiol. Biotechnol.">
        <title>Analysis of the Complete Genomes of Acholeplasma brassicae , A. palmae and A. laidlawii and Their Comparison to the Obligate Parasites from ' Candidatus Phytoplasma'.</title>
        <authorList>
            <person name="Kube M."/>
            <person name="Siewert C."/>
            <person name="Migdoll A.M."/>
            <person name="Duduk B."/>
            <person name="Holz S."/>
            <person name="Rabus R."/>
            <person name="Seemuller E."/>
            <person name="Mitrovic J."/>
            <person name="Muller I."/>
            <person name="Buttner C."/>
            <person name="Reinhardt R."/>
        </authorList>
    </citation>
    <scope>NUCLEOTIDE SEQUENCE [LARGE SCALE GENOMIC DNA]</scope>
    <source>
        <strain evidence="10">0502</strain>
    </source>
</reference>
<evidence type="ECO:0000256" key="3">
    <source>
        <dbReference type="ARBA" id="ARBA00022692"/>
    </source>
</evidence>
<comment type="similarity">
    <text evidence="6">Belongs to the UPF0316 family.</text>
</comment>
<dbReference type="STRING" id="61635.BN85312160"/>
<evidence type="ECO:0000256" key="2">
    <source>
        <dbReference type="ARBA" id="ARBA00022475"/>
    </source>
</evidence>
<dbReference type="GO" id="GO:0005886">
    <property type="term" value="C:plasma membrane"/>
    <property type="evidence" value="ECO:0007669"/>
    <property type="project" value="UniProtKB-SubCell"/>
</dbReference>
<dbReference type="AlphaFoldDB" id="U4KP77"/>
<dbReference type="InterPro" id="IPR019264">
    <property type="entry name" value="DUF2179"/>
</dbReference>
<proteinExistence type="inferred from homology"/>
<dbReference type="PANTHER" id="PTHR40060">
    <property type="entry name" value="UPF0316 PROTEIN YEBE"/>
    <property type="match status" value="1"/>
</dbReference>
<dbReference type="Pfam" id="PF18955">
    <property type="entry name" value="DUF5698"/>
    <property type="match status" value="1"/>
</dbReference>
<dbReference type="InterPro" id="IPR022930">
    <property type="entry name" value="UPF0316"/>
</dbReference>
<dbReference type="CDD" id="cd16381">
    <property type="entry name" value="YitT_C_like_1"/>
    <property type="match status" value="1"/>
</dbReference>
<keyword evidence="4 6" id="KW-1133">Transmembrane helix</keyword>
<comment type="subcellular location">
    <subcellularLocation>
        <location evidence="1 6">Cell membrane</location>
        <topology evidence="1 6">Multi-pass membrane protein</topology>
    </subcellularLocation>
</comment>
<evidence type="ECO:0000313" key="9">
    <source>
        <dbReference type="EMBL" id="CCV66237.1"/>
    </source>
</evidence>
<feature type="transmembrane region" description="Helical" evidence="6">
    <location>
        <begin position="6"/>
        <end position="26"/>
    </location>
</feature>